<evidence type="ECO:0000256" key="3">
    <source>
        <dbReference type="ARBA" id="ARBA00022989"/>
    </source>
</evidence>
<name>A0A9P9BK53_9PEZI</name>
<feature type="transmembrane region" description="Helical" evidence="7">
    <location>
        <begin position="179"/>
        <end position="201"/>
    </location>
</feature>
<organism evidence="9 10">
    <name type="scientific">Microdochium trichocladiopsis</name>
    <dbReference type="NCBI Taxonomy" id="1682393"/>
    <lineage>
        <taxon>Eukaryota</taxon>
        <taxon>Fungi</taxon>
        <taxon>Dikarya</taxon>
        <taxon>Ascomycota</taxon>
        <taxon>Pezizomycotina</taxon>
        <taxon>Sordariomycetes</taxon>
        <taxon>Xylariomycetidae</taxon>
        <taxon>Xylariales</taxon>
        <taxon>Microdochiaceae</taxon>
        <taxon>Microdochium</taxon>
    </lineage>
</organism>
<dbReference type="RefSeq" id="XP_046006373.1">
    <property type="nucleotide sequence ID" value="XM_046159574.1"/>
</dbReference>
<evidence type="ECO:0000259" key="8">
    <source>
        <dbReference type="Pfam" id="PF20684"/>
    </source>
</evidence>
<dbReference type="InterPro" id="IPR049326">
    <property type="entry name" value="Rhodopsin_dom_fungi"/>
</dbReference>
<dbReference type="Pfam" id="PF20684">
    <property type="entry name" value="Fung_rhodopsin"/>
    <property type="match status" value="1"/>
</dbReference>
<dbReference type="EMBL" id="JAGTJQ010000011">
    <property type="protein sequence ID" value="KAH7018106.1"/>
    <property type="molecule type" value="Genomic_DNA"/>
</dbReference>
<keyword evidence="2 7" id="KW-0812">Transmembrane</keyword>
<evidence type="ECO:0000313" key="10">
    <source>
        <dbReference type="Proteomes" id="UP000756346"/>
    </source>
</evidence>
<dbReference type="GeneID" id="70189120"/>
<proteinExistence type="inferred from homology"/>
<feature type="transmembrane region" description="Helical" evidence="7">
    <location>
        <begin position="16"/>
        <end position="38"/>
    </location>
</feature>
<evidence type="ECO:0000256" key="5">
    <source>
        <dbReference type="ARBA" id="ARBA00038359"/>
    </source>
</evidence>
<dbReference type="AlphaFoldDB" id="A0A9P9BK53"/>
<protein>
    <recommendedName>
        <fullName evidence="8">Rhodopsin domain-containing protein</fullName>
    </recommendedName>
</protein>
<dbReference type="GO" id="GO:0016020">
    <property type="term" value="C:membrane"/>
    <property type="evidence" value="ECO:0007669"/>
    <property type="project" value="UniProtKB-SubCell"/>
</dbReference>
<evidence type="ECO:0000256" key="7">
    <source>
        <dbReference type="SAM" id="Phobius"/>
    </source>
</evidence>
<evidence type="ECO:0000256" key="1">
    <source>
        <dbReference type="ARBA" id="ARBA00004141"/>
    </source>
</evidence>
<accession>A0A9P9BK53</accession>
<feature type="transmembrane region" description="Helical" evidence="7">
    <location>
        <begin position="135"/>
        <end position="159"/>
    </location>
</feature>
<feature type="transmembrane region" description="Helical" evidence="7">
    <location>
        <begin position="257"/>
        <end position="280"/>
    </location>
</feature>
<feature type="compositionally biased region" description="Polar residues" evidence="6">
    <location>
        <begin position="297"/>
        <end position="314"/>
    </location>
</feature>
<evidence type="ECO:0000256" key="6">
    <source>
        <dbReference type="SAM" id="MobiDB-lite"/>
    </source>
</evidence>
<feature type="region of interest" description="Disordered" evidence="6">
    <location>
        <begin position="295"/>
        <end position="374"/>
    </location>
</feature>
<reference evidence="9" key="1">
    <citation type="journal article" date="2021" name="Nat. Commun.">
        <title>Genetic determinants of endophytism in the Arabidopsis root mycobiome.</title>
        <authorList>
            <person name="Mesny F."/>
            <person name="Miyauchi S."/>
            <person name="Thiergart T."/>
            <person name="Pickel B."/>
            <person name="Atanasova L."/>
            <person name="Karlsson M."/>
            <person name="Huettel B."/>
            <person name="Barry K.W."/>
            <person name="Haridas S."/>
            <person name="Chen C."/>
            <person name="Bauer D."/>
            <person name="Andreopoulos W."/>
            <person name="Pangilinan J."/>
            <person name="LaButti K."/>
            <person name="Riley R."/>
            <person name="Lipzen A."/>
            <person name="Clum A."/>
            <person name="Drula E."/>
            <person name="Henrissat B."/>
            <person name="Kohler A."/>
            <person name="Grigoriev I.V."/>
            <person name="Martin F.M."/>
            <person name="Hacquard S."/>
        </authorList>
    </citation>
    <scope>NUCLEOTIDE SEQUENCE</scope>
    <source>
        <strain evidence="9">MPI-CAGE-CH-0230</strain>
    </source>
</reference>
<feature type="domain" description="Rhodopsin" evidence="8">
    <location>
        <begin position="34"/>
        <end position="280"/>
    </location>
</feature>
<sequence>MADQDVSRSEYDASPLLIKVSVVMPILSVLVVGLRVWSRRIGRTQLGMDDWLIIMAQAFSFGIPIAAVLSALHGVGKHIEVVEAEDPNNMQWVMGILFVGELAYISLIGLIKVSILQLYLHVFPTPYMNKGVKGIYVLLALWTVGCMILTIFQCTPINAAWDKSLVRSGAAHCVDQGAYFIGVAVPHTATDVLILTLPLFELRKLQMPNWKKWAISGIFLLGGFIVVVSIVRLTTLIAMYNAGDEADTTVLLMPVELWTVTEVSVAIICACLPTLGPLVARFGPATLRLLSTGRRGASNTAGSATLTPSSGALDNSNSSSNHARQRKQHQHQHRHFSPSRSNRKFQRLDGDSSVDIDGDGDGGPGAGVGADDDGFYPKVTPKGYAVEHGVEISAAAAAGGGGCRRMGSPTAPAAAAVVAMGAPGAANGHADLEADEIPLQGIHVKQDMTWTVVEDSSRP</sequence>
<feature type="transmembrane region" description="Helical" evidence="7">
    <location>
        <begin position="92"/>
        <end position="115"/>
    </location>
</feature>
<gene>
    <name evidence="9" type="ORF">B0I36DRAFT_368153</name>
</gene>
<feature type="transmembrane region" description="Helical" evidence="7">
    <location>
        <begin position="213"/>
        <end position="237"/>
    </location>
</feature>
<dbReference type="PANTHER" id="PTHR33048">
    <property type="entry name" value="PTH11-LIKE INTEGRAL MEMBRANE PROTEIN (AFU_ORTHOLOGUE AFUA_5G11245)"/>
    <property type="match status" value="1"/>
</dbReference>
<comment type="similarity">
    <text evidence="5">Belongs to the SAT4 family.</text>
</comment>
<dbReference type="PANTHER" id="PTHR33048:SF47">
    <property type="entry name" value="INTEGRAL MEMBRANE PROTEIN-RELATED"/>
    <property type="match status" value="1"/>
</dbReference>
<keyword evidence="4 7" id="KW-0472">Membrane</keyword>
<evidence type="ECO:0000313" key="9">
    <source>
        <dbReference type="EMBL" id="KAH7018106.1"/>
    </source>
</evidence>
<keyword evidence="10" id="KW-1185">Reference proteome</keyword>
<comment type="subcellular location">
    <subcellularLocation>
        <location evidence="1">Membrane</location>
        <topology evidence="1">Multi-pass membrane protein</topology>
    </subcellularLocation>
</comment>
<keyword evidence="3 7" id="KW-1133">Transmembrane helix</keyword>
<dbReference type="Proteomes" id="UP000756346">
    <property type="component" value="Unassembled WGS sequence"/>
</dbReference>
<comment type="caution">
    <text evidence="9">The sequence shown here is derived from an EMBL/GenBank/DDBJ whole genome shotgun (WGS) entry which is preliminary data.</text>
</comment>
<evidence type="ECO:0000256" key="4">
    <source>
        <dbReference type="ARBA" id="ARBA00023136"/>
    </source>
</evidence>
<dbReference type="OrthoDB" id="3934549at2759"/>
<evidence type="ECO:0000256" key="2">
    <source>
        <dbReference type="ARBA" id="ARBA00022692"/>
    </source>
</evidence>
<feature type="transmembrane region" description="Helical" evidence="7">
    <location>
        <begin position="50"/>
        <end position="72"/>
    </location>
</feature>
<dbReference type="InterPro" id="IPR052337">
    <property type="entry name" value="SAT4-like"/>
</dbReference>
<feature type="compositionally biased region" description="Basic residues" evidence="6">
    <location>
        <begin position="323"/>
        <end position="345"/>
    </location>
</feature>